<evidence type="ECO:0008006" key="4">
    <source>
        <dbReference type="Google" id="ProtNLM"/>
    </source>
</evidence>
<accession>A0ABS3JCQ7</accession>
<feature type="transmembrane region" description="Helical" evidence="1">
    <location>
        <begin position="262"/>
        <end position="282"/>
    </location>
</feature>
<feature type="transmembrane region" description="Helical" evidence="1">
    <location>
        <begin position="294"/>
        <end position="317"/>
    </location>
</feature>
<evidence type="ECO:0000313" key="2">
    <source>
        <dbReference type="EMBL" id="MBO0947784.1"/>
    </source>
</evidence>
<feature type="transmembrane region" description="Helical" evidence="1">
    <location>
        <begin position="213"/>
        <end position="230"/>
    </location>
</feature>
<reference evidence="2 3" key="1">
    <citation type="submission" date="2021-03" db="EMBL/GenBank/DDBJ databases">
        <title>Fibrella sp. HMF5405 genome sequencing and assembly.</title>
        <authorList>
            <person name="Kang H."/>
            <person name="Kim H."/>
            <person name="Bae S."/>
            <person name="Joh K."/>
        </authorList>
    </citation>
    <scope>NUCLEOTIDE SEQUENCE [LARGE SCALE GENOMIC DNA]</scope>
    <source>
        <strain evidence="2 3">HMF5405</strain>
    </source>
</reference>
<sequence>MNTSDIVGLQYETVKHKQARFLNLVNINSKQFLLLFKKWSWIVLIISGILQLLLHWSIENLFGLICVFSCWTLTNKYVLDHSKLKNYSFSTLILLGFAITQYLLPTIFTLVENKYLVYNLKVPNDVFVHSTLAYITIIISHILYSNSLIIQNIIRPKIQKGMYDISFYKVPSDTQVWIIGMMGLLSMFVSYFYIKEDYNNYSEGASNKMLEGFIPFTYAPYLLVAKRLYGTSEGLKKGYYLKLSLFTLVLMAIGIGGNARALFINGIVSAGIAYFLGLLIGLYDNKLFKANNIIIAICAVLLFTGPVADIATSMVIVRDQRGSISKSEMLIKTLNVYRDKDAIRLYKLAANNSLSDWDEHYFDNLFLARFCNLKFNDKSLELSGKIGVLDEDVRTYSINRFLSIFPKPVLKLFQFNFDKDKVISSSYGDFLYMKAGGGQNALGGFRVGQFAGTGMAAFGWWYLVILGIGIIPVYLLMDSYVFRNKRSNSFCISLAGLLQITTIFMFLSLSSTSESVMNVFNFIVRGWLQINVLYYFVYVLSKSLQKLF</sequence>
<keyword evidence="1" id="KW-0812">Transmembrane</keyword>
<evidence type="ECO:0000256" key="1">
    <source>
        <dbReference type="SAM" id="Phobius"/>
    </source>
</evidence>
<feature type="transmembrane region" description="Helical" evidence="1">
    <location>
        <begin position="131"/>
        <end position="154"/>
    </location>
</feature>
<feature type="transmembrane region" description="Helical" evidence="1">
    <location>
        <begin position="39"/>
        <end position="56"/>
    </location>
</feature>
<comment type="caution">
    <text evidence="2">The sequence shown here is derived from an EMBL/GenBank/DDBJ whole genome shotgun (WGS) entry which is preliminary data.</text>
</comment>
<gene>
    <name evidence="2" type="ORF">J2I46_04275</name>
</gene>
<dbReference type="EMBL" id="JAFMYW010000001">
    <property type="protein sequence ID" value="MBO0947784.1"/>
    <property type="molecule type" value="Genomic_DNA"/>
</dbReference>
<keyword evidence="1" id="KW-1133">Transmembrane helix</keyword>
<organism evidence="2 3">
    <name type="scientific">Fibrella forsythiae</name>
    <dbReference type="NCBI Taxonomy" id="2817061"/>
    <lineage>
        <taxon>Bacteria</taxon>
        <taxon>Pseudomonadati</taxon>
        <taxon>Bacteroidota</taxon>
        <taxon>Cytophagia</taxon>
        <taxon>Cytophagales</taxon>
        <taxon>Spirosomataceae</taxon>
        <taxon>Fibrella</taxon>
    </lineage>
</organism>
<feature type="transmembrane region" description="Helical" evidence="1">
    <location>
        <begin position="519"/>
        <end position="540"/>
    </location>
</feature>
<feature type="transmembrane region" description="Helical" evidence="1">
    <location>
        <begin position="459"/>
        <end position="477"/>
    </location>
</feature>
<feature type="transmembrane region" description="Helical" evidence="1">
    <location>
        <begin position="91"/>
        <end position="111"/>
    </location>
</feature>
<feature type="transmembrane region" description="Helical" evidence="1">
    <location>
        <begin position="489"/>
        <end position="507"/>
    </location>
</feature>
<protein>
    <recommendedName>
        <fullName evidence="4">O-antigen polysaccharide polymerase Wzy</fullName>
    </recommendedName>
</protein>
<feature type="transmembrane region" description="Helical" evidence="1">
    <location>
        <begin position="239"/>
        <end position="256"/>
    </location>
</feature>
<name>A0ABS3JCQ7_9BACT</name>
<feature type="transmembrane region" description="Helical" evidence="1">
    <location>
        <begin position="175"/>
        <end position="193"/>
    </location>
</feature>
<dbReference type="Proteomes" id="UP000664628">
    <property type="component" value="Unassembled WGS sequence"/>
</dbReference>
<keyword evidence="1" id="KW-0472">Membrane</keyword>
<keyword evidence="3" id="KW-1185">Reference proteome</keyword>
<evidence type="ECO:0000313" key="3">
    <source>
        <dbReference type="Proteomes" id="UP000664628"/>
    </source>
</evidence>
<proteinExistence type="predicted"/>
<dbReference type="RefSeq" id="WP_207327685.1">
    <property type="nucleotide sequence ID" value="NZ_JAFMYW010000001.1"/>
</dbReference>